<dbReference type="AlphaFoldDB" id="A0A6I5WM70"/>
<dbReference type="KEGG" id="hpas:JL26_10095"/>
<dbReference type="EMBL" id="CP041334">
    <property type="protein sequence ID" value="QKY73841.1"/>
    <property type="molecule type" value="Genomic_DNA"/>
</dbReference>
<dbReference type="Proteomes" id="UP000509790">
    <property type="component" value="Chromosome"/>
</dbReference>
<protein>
    <submittedName>
        <fullName evidence="1">Uncharacterized protein</fullName>
    </submittedName>
</protein>
<dbReference type="KEGG" id="hpak:JT17_08235"/>
<sequence length="83" mass="8879">MKKSTALFVSALAMATAAYAQNPQSTVSTKGNTTMTAQVQTNNIRNAQALINILYRATVPKLAACLHQTTFNTIAKSQTAYQA</sequence>
<gene>
    <name evidence="1" type="ORF">FLK62_11940</name>
</gene>
<dbReference type="RefSeq" id="WP_005714101.1">
    <property type="nucleotide sequence ID" value="NZ_CP009158.1"/>
</dbReference>
<dbReference type="GeneID" id="66619772"/>
<accession>A0A6I5WM70</accession>
<organism evidence="1 2">
    <name type="scientific">Glaesserella parasuis</name>
    <name type="common">Haemophilus parasuis</name>
    <dbReference type="NCBI Taxonomy" id="738"/>
    <lineage>
        <taxon>Bacteria</taxon>
        <taxon>Pseudomonadati</taxon>
        <taxon>Pseudomonadota</taxon>
        <taxon>Gammaproteobacteria</taxon>
        <taxon>Pasteurellales</taxon>
        <taxon>Pasteurellaceae</taxon>
        <taxon>Glaesserella</taxon>
    </lineage>
</organism>
<name>A0A6I5WM70_GLAPU</name>
<proteinExistence type="predicted"/>
<evidence type="ECO:0000313" key="2">
    <source>
        <dbReference type="Proteomes" id="UP000509790"/>
    </source>
</evidence>
<reference evidence="1 2" key="1">
    <citation type="submission" date="2019-06" db="EMBL/GenBank/DDBJ databases">
        <title>Complete genome sequence of Haemophilus parasuis HPS412.</title>
        <authorList>
            <person name="Yang S."/>
            <person name="Huang C."/>
        </authorList>
    </citation>
    <scope>NUCLEOTIDE SEQUENCE [LARGE SCALE GENOMIC DNA]</scope>
    <source>
        <strain evidence="1 2">HPS412</strain>
    </source>
</reference>
<evidence type="ECO:0000313" key="1">
    <source>
        <dbReference type="EMBL" id="QKY73841.1"/>
    </source>
</evidence>